<dbReference type="Gene3D" id="3.30.420.10">
    <property type="entry name" value="Ribonuclease H-like superfamily/Ribonuclease H"/>
    <property type="match status" value="1"/>
</dbReference>
<keyword evidence="4" id="KW-1185">Reference proteome</keyword>
<feature type="DNA-binding region" description="Fork-head" evidence="2">
    <location>
        <begin position="297"/>
        <end position="357"/>
    </location>
</feature>
<name>A0A914DV52_9BILA</name>
<protein>
    <submittedName>
        <fullName evidence="5">Fork-head domain-containing protein</fullName>
    </submittedName>
</protein>
<dbReference type="InterPro" id="IPR036397">
    <property type="entry name" value="RNaseH_sf"/>
</dbReference>
<evidence type="ECO:0000256" key="1">
    <source>
        <dbReference type="ARBA" id="ARBA00023125"/>
    </source>
</evidence>
<organism evidence="4 5">
    <name type="scientific">Acrobeloides nanus</name>
    <dbReference type="NCBI Taxonomy" id="290746"/>
    <lineage>
        <taxon>Eukaryota</taxon>
        <taxon>Metazoa</taxon>
        <taxon>Ecdysozoa</taxon>
        <taxon>Nematoda</taxon>
        <taxon>Chromadorea</taxon>
        <taxon>Rhabditida</taxon>
        <taxon>Tylenchina</taxon>
        <taxon>Cephalobomorpha</taxon>
        <taxon>Cephaloboidea</taxon>
        <taxon>Cephalobidae</taxon>
        <taxon>Acrobeloides</taxon>
    </lineage>
</organism>
<dbReference type="GO" id="GO:0043565">
    <property type="term" value="F:sequence-specific DNA binding"/>
    <property type="evidence" value="ECO:0007669"/>
    <property type="project" value="InterPro"/>
</dbReference>
<dbReference type="GO" id="GO:0005634">
    <property type="term" value="C:nucleus"/>
    <property type="evidence" value="ECO:0007669"/>
    <property type="project" value="UniProtKB-SubCell"/>
</dbReference>
<dbReference type="PANTHER" id="PTHR47326:SF1">
    <property type="entry name" value="HTH PSQ-TYPE DOMAIN-CONTAINING PROTEIN"/>
    <property type="match status" value="1"/>
</dbReference>
<dbReference type="Proteomes" id="UP000887540">
    <property type="component" value="Unplaced"/>
</dbReference>
<dbReference type="AlphaFoldDB" id="A0A914DV52"/>
<keyword evidence="1 2" id="KW-0238">DNA-binding</keyword>
<dbReference type="PROSITE" id="PS50039">
    <property type="entry name" value="FORK_HEAD_3"/>
    <property type="match status" value="1"/>
</dbReference>
<dbReference type="GO" id="GO:0003700">
    <property type="term" value="F:DNA-binding transcription factor activity"/>
    <property type="evidence" value="ECO:0007669"/>
    <property type="project" value="InterPro"/>
</dbReference>
<evidence type="ECO:0000259" key="3">
    <source>
        <dbReference type="PROSITE" id="PS50039"/>
    </source>
</evidence>
<reference evidence="5" key="1">
    <citation type="submission" date="2022-11" db="UniProtKB">
        <authorList>
            <consortium name="WormBaseParasite"/>
        </authorList>
    </citation>
    <scope>IDENTIFICATION</scope>
</reference>
<accession>A0A914DV52</accession>
<comment type="subcellular location">
    <subcellularLocation>
        <location evidence="2">Nucleus</location>
    </subcellularLocation>
</comment>
<evidence type="ECO:0000313" key="5">
    <source>
        <dbReference type="WBParaSite" id="ACRNAN_scaffold3937.g31899.t1"/>
    </source>
</evidence>
<keyword evidence="2" id="KW-0539">Nucleus</keyword>
<dbReference type="WBParaSite" id="ACRNAN_scaffold3937.g31899.t1">
    <property type="protein sequence ID" value="ACRNAN_scaffold3937.g31899.t1"/>
    <property type="gene ID" value="ACRNAN_scaffold3937.g31899"/>
</dbReference>
<dbReference type="InterPro" id="IPR001766">
    <property type="entry name" value="Fork_head_dom"/>
</dbReference>
<sequence length="478" mass="56085">MTKFSHLQKAKCVLWLAESHDIETVQMNFKEEFVYNELVARVPAVSEILQWYDNFDRTGKFDLEDNFESNGKIGNEIKETIEKEKTSYDIHSVDYEKGSDVLNFFGIRKMHKRHSYKMHLFDSIKMEDWVNRKNFAQFQLDHIPTHDINQLWFSGEAIFYTNGRVECHNILYLNEDPEKPDSKIAPPRAGSHVTVWAGINSEGLIGPYMVIGEANQQAYKLFLRKFVYELHQQYRYKHIRKPLFIQDDAILHEYAKDFLDVEFPNHWIGPGSDYAEWPRLSADINPLCFFLWGHIKSQIYEFPMQSDDLSELEFRIHQAFTTITPDMLKQNSVRHNLSLHKEFVRVIQHEQRASLWTYCEKYKTIKPLKKCVDKFRKRSNTTDEKHNKNEAASFQKQIPPVSTLLGPATCSTILKCNSTSNEACTTKSSATYPLYPTTLFTPIDSGYRYEPTAYAVPYCFEYTVPYYLNEDKNLQLVE</sequence>
<evidence type="ECO:0000313" key="4">
    <source>
        <dbReference type="Proteomes" id="UP000887540"/>
    </source>
</evidence>
<proteinExistence type="predicted"/>
<dbReference type="PANTHER" id="PTHR47326">
    <property type="entry name" value="TRANSPOSABLE ELEMENT TC3 TRANSPOSASE-LIKE PROTEIN"/>
    <property type="match status" value="1"/>
</dbReference>
<feature type="domain" description="Fork-head" evidence="3">
    <location>
        <begin position="297"/>
        <end position="357"/>
    </location>
</feature>
<evidence type="ECO:0000256" key="2">
    <source>
        <dbReference type="PROSITE-ProRule" id="PRU00089"/>
    </source>
</evidence>